<name>A0A3S2UDJ4_9BURK</name>
<dbReference type="OrthoDB" id="9774747at2"/>
<dbReference type="Proteomes" id="UP000288587">
    <property type="component" value="Unassembled WGS sequence"/>
</dbReference>
<dbReference type="PANTHER" id="PTHR44591:SF19">
    <property type="entry name" value="TWO-COMPONENT RESPONSE REGULATOR-RELATED"/>
    <property type="match status" value="1"/>
</dbReference>
<dbReference type="Pfam" id="PF00072">
    <property type="entry name" value="Response_reg"/>
    <property type="match status" value="1"/>
</dbReference>
<dbReference type="PROSITE" id="PS50110">
    <property type="entry name" value="RESPONSE_REGULATORY"/>
    <property type="match status" value="1"/>
</dbReference>
<dbReference type="Gene3D" id="3.40.50.2300">
    <property type="match status" value="1"/>
</dbReference>
<accession>A0A3S2UDJ4</accession>
<dbReference type="AlphaFoldDB" id="A0A3S2UDJ4"/>
<dbReference type="SMART" id="SM00448">
    <property type="entry name" value="REC"/>
    <property type="match status" value="1"/>
</dbReference>
<dbReference type="InterPro" id="IPR001789">
    <property type="entry name" value="Sig_transdc_resp-reg_receiver"/>
</dbReference>
<dbReference type="SUPFAM" id="SSF52172">
    <property type="entry name" value="CheY-like"/>
    <property type="match status" value="1"/>
</dbReference>
<dbReference type="PANTHER" id="PTHR44591">
    <property type="entry name" value="STRESS RESPONSE REGULATOR PROTEIN 1"/>
    <property type="match status" value="1"/>
</dbReference>
<feature type="domain" description="Response regulatory" evidence="3">
    <location>
        <begin position="5"/>
        <end position="126"/>
    </location>
</feature>
<gene>
    <name evidence="4" type="ORF">EOD73_15380</name>
</gene>
<reference evidence="4 5" key="1">
    <citation type="submission" date="2019-01" db="EMBL/GenBank/DDBJ databases">
        <authorList>
            <person name="Chen W.-M."/>
        </authorList>
    </citation>
    <scope>NUCLEOTIDE SEQUENCE [LARGE SCALE GENOMIC DNA]</scope>
    <source>
        <strain evidence="4 5">CCP-18</strain>
    </source>
</reference>
<feature type="modified residue" description="4-aspartylphosphate" evidence="2">
    <location>
        <position position="60"/>
    </location>
</feature>
<keyword evidence="5" id="KW-1185">Reference proteome</keyword>
<dbReference type="GO" id="GO:0000160">
    <property type="term" value="P:phosphorelay signal transduction system"/>
    <property type="evidence" value="ECO:0007669"/>
    <property type="project" value="InterPro"/>
</dbReference>
<evidence type="ECO:0000256" key="1">
    <source>
        <dbReference type="ARBA" id="ARBA00022553"/>
    </source>
</evidence>
<comment type="caution">
    <text evidence="4">The sequence shown here is derived from an EMBL/GenBank/DDBJ whole genome shotgun (WGS) entry which is preliminary data.</text>
</comment>
<sequence>MDTLRLLLVDDEPHILSALARQLRFHYRQDPRAIVIDMESDPTRALALIEERAYAVVISDYRMPDLTGVEVLTYMRSTQPQCTRLMLSGQVDQDGLTKAINSAQVHRFLAKPWTEGALVDAVESALAQHHAARVEVELLDRARSDQGEISPQELERRRLERLEPGLTRVEFDRDGAYVLAP</sequence>
<evidence type="ECO:0000256" key="2">
    <source>
        <dbReference type="PROSITE-ProRule" id="PRU00169"/>
    </source>
</evidence>
<evidence type="ECO:0000259" key="3">
    <source>
        <dbReference type="PROSITE" id="PS50110"/>
    </source>
</evidence>
<dbReference type="RefSeq" id="WP_127683927.1">
    <property type="nucleotide sequence ID" value="NZ_SACM01000005.1"/>
</dbReference>
<keyword evidence="1 2" id="KW-0597">Phosphoprotein</keyword>
<dbReference type="InterPro" id="IPR050595">
    <property type="entry name" value="Bact_response_regulator"/>
</dbReference>
<dbReference type="EMBL" id="SACM01000005">
    <property type="protein sequence ID" value="RVT82946.1"/>
    <property type="molecule type" value="Genomic_DNA"/>
</dbReference>
<proteinExistence type="predicted"/>
<protein>
    <submittedName>
        <fullName evidence="4">Response regulator</fullName>
    </submittedName>
</protein>
<dbReference type="InterPro" id="IPR011006">
    <property type="entry name" value="CheY-like_superfamily"/>
</dbReference>
<evidence type="ECO:0000313" key="5">
    <source>
        <dbReference type="Proteomes" id="UP000288587"/>
    </source>
</evidence>
<evidence type="ECO:0000313" key="4">
    <source>
        <dbReference type="EMBL" id="RVT82946.1"/>
    </source>
</evidence>
<organism evidence="4 5">
    <name type="scientific">Inhella crocodyli</name>
    <dbReference type="NCBI Taxonomy" id="2499851"/>
    <lineage>
        <taxon>Bacteria</taxon>
        <taxon>Pseudomonadati</taxon>
        <taxon>Pseudomonadota</taxon>
        <taxon>Betaproteobacteria</taxon>
        <taxon>Burkholderiales</taxon>
        <taxon>Sphaerotilaceae</taxon>
        <taxon>Inhella</taxon>
    </lineage>
</organism>